<dbReference type="InterPro" id="IPR041959">
    <property type="entry name" value="KMT2B_ePHD"/>
</dbReference>
<evidence type="ECO:0000256" key="14">
    <source>
        <dbReference type="ARBA" id="ARBA00023015"/>
    </source>
</evidence>
<comment type="caution">
    <text evidence="27">The sequence shown here is derived from an EMBL/GenBank/DDBJ whole genome shotgun (WGS) entry which is preliminary data.</text>
</comment>
<evidence type="ECO:0000256" key="20">
    <source>
        <dbReference type="ARBA" id="ARBA00049353"/>
    </source>
</evidence>
<evidence type="ECO:0000259" key="26">
    <source>
        <dbReference type="PROSITE" id="PS51805"/>
    </source>
</evidence>
<evidence type="ECO:0000256" key="21">
    <source>
        <dbReference type="ARBA" id="ARBA00050089"/>
    </source>
</evidence>
<feature type="region of interest" description="Disordered" evidence="23">
    <location>
        <begin position="1"/>
        <end position="30"/>
    </location>
</feature>
<dbReference type="EC" id="2.1.1.364" evidence="19"/>
<dbReference type="CDD" id="cd15694">
    <property type="entry name" value="ePHD_KMT2B"/>
    <property type="match status" value="1"/>
</dbReference>
<dbReference type="InterPro" id="IPR003888">
    <property type="entry name" value="FYrich_N"/>
</dbReference>
<evidence type="ECO:0000256" key="10">
    <source>
        <dbReference type="ARBA" id="ARBA00022833"/>
    </source>
</evidence>
<keyword evidence="14" id="KW-0805">Transcription regulation</keyword>
<sequence>MAAAVAGGVSVSSSAPARGRFPGRPGCRWRRTRLPRTGFFAPEAGAAPDPTLQRLLDLSGSLRRLRRACAGGGAAGEAQGGEQPAPEQGDSEEDEEVFIGFHTEDVPARRSLRGSLRSVKGGRLHAHTNMTKWSVMVKDEQPLLHTNAREPQARTKAKEPQARAKAREMSAQAETSEVQEKSAVPQTYLQSNKHLLKRARTRPRLPSKEETLGPPPQKPPWKEESSNDSLLASVSVNVKAFPLAGSAEHLPLAETKLDCKLEHPLPSVVANTTRRKRQRSESKTGSVIEIPQPKGRTPSSRRGAAHRSPQVIVQTTSENNSGNSISTAVDCSPITVTPEHSPVPRRKKMEPPKRVQSKASRGNHRRARKEAKCPNNPPVVLKFVSKAKMMKPYPLVKECRVVLRAPLPSIGITGIKRKVSQDEYFLHDSDRITSAQGSTVNTEGMARSEPPVKEKTSLNETNISPAELIHTEKQPIGQTIKPESPLQKKEEGASPGASPLLDVPQEAEEPAISLAEQPFCAEPQDSLAGLLGESATETLPASLETRLLLRRSSRGRHPPSPLETEMATLVEKQAPVASQTPEKIQAVKASLLKKIRKFIMPIVSARSSRVIKPPRRFRDDEQCTTKKSPPKASPDSAALDPKAAGSTCSPSLDETLVDVEDYAENQEVVERGNEMLSHVKDECSTKPEVVLKPDAILDDEPLQALAASPYSDNTQDLTLKNPCTYVDEEQLPVPLASDHSPDLTELSSSVNAHEMIPESLISDDTRDLTLRSSMSNEVQLPLALPSMDNQQLTAVCFNADDMQALTPGSSHTNSEQIVSCVSPSIENTQCLSLKLISPNADDKSGLAPASSSTDKFNYSALESVHIPKTEGLTIVLPSSDNEQSLPWEPGNLDNRSLIPVACVSENAQNSPPLSSGSDPVSTQDSTPLLISADDKLGLAQESSLSVPGRKITLGQLVPDDRRSLETVLPNSDNLPGTSVLTISDGMRSIPHVSPSPDNMQVLTSMTASSDNFQALAPLSPTSNTVLGTINFPSITDNTWSSATVSPELVNQHDRTPICSLPEPTQGLPPFSLGSENIQFLTPLSLSSESKINASQISVVSPQGLTTGSPTFNTTLGMGPSLPSSDLPTLSLVSPTSDNTQCLMPELSSYNNRLCLTPASPVSSSFKMDTVETIAPESLMEDKTHGLVSVFSTSETTQGVVQNCPALESTEGLVSAMSENIHTSSQFMASMPSTLPEKRKTILRQPTFRWNSPGSINSDPSPPVTQTNESNKSKTILKFPPVSVEEAQYPSLTPQFSQPDVSQHDFPRSPVPQMTQSFVAPPVVSEPSIQLPTRSLAVLPSLPLLTEVAGAPSAVTQSSVLKQDSVALPAAPQSQVVTQAPLKQPSLTMSTQPKSALVAPGKSDSSKRPPLLRAPQFTPSEAHLKIYESVSIAPQRFESKQTLDSSTFSASSFALRHRRAEPKSGSAHYLEGGESEHRKDSALVTVQDQSCHLPSDLVGTFVGKPQTVARTNHLSLPLFAGNTLDNEVATDPGLIKIQAMDCPGVIRKVALRRGVSSANSVPGKLTHPGKNSTPSSSEDSSDFDEAMSPASLLDLSPDSDEETALATPLSSMDEKMINILKTAQAQLSQIDKRSLRKLVSPGPRIKHVCRHASVALGQPRTPLTEDVPRLSALPLRDRDIIDLPLQVNESSSGSESESIGSHRKTGKAVAAARPVRPLSGRKKLRQGRCGRCKGCLNPVDCGKCINCLDKTKFGGPNTKKQCCVHRRCDRIVARRNARLAQKAGRGSRTAAYRESSDDTGDEEVAFWKKECEETATETSEQDPLLQRKSARRCVKQRPCYDVFAESEESEPDSKLGTSTRKSSRESDYLPVDTEELSRPRKATLQPVVHLKARKKPDKDLLAALTSVPLSNSGSGRLKASDDGIHRVRIDFKEDCDVENVWQLGGLSVLTSVPVTPQLMCLLCASRGHHELIYCQVCCEPFHQFCLEENERPLPEQEENWCCRRCKFCHVCGLKGRATKHLLECDRCRNCYHLDCLGPNYPTKPFRKRNGWLCSTCVRCKSCGVSPGKNWDTEWSNDYTLCPECTTLYDKGNYCPICTHCYEENDYESQMIHCFKCQHWVHSKCEGLTDEQYEILSNLPESVVYTCTPCTGGKKAKWRDVLVSELQSGLKQVMKELLTSNLTTSIHQCAKNCCGEEAEEQHKQPCDLLGVSKLLDQGHYVSVKSFCDDVVHIIQQRVNEESKLMDTRVSLMSQTLFLQLITKYFTWFQSQDIQIWQRSKSIPNGMLPNAVLPPSSDHIYAQWREREELHPVENGLSKSKTPSPGTKVNSSLSCDTTPLVCKEEEVLDNRQCTLCLKYGDDNPKNAGRLLYIGQNEWTHINCAIWSAEVFEENDGSLKNVHAAVARGRQMRCELCQKSGATVGCCLSSCHSNFHFMCARSRRCVFQDDKKMFCEKHKDLMDGEMVGADDFDVLRRVYVDFEGISFKRKFIVGLEPESIHMMIGAMKIDSLGMLSDLSACEGKLFPIGYQCSRLYWSTVDARRRCWYKCRVLENRSAATTKEPEIGEDQGTNQTIAHSPTLNSDMFLLDEHIRSNASSCLPMKPRSPLPNLGRVPPAESTLTAHVPRSFPRARIKVPNYSPSRRPLGGFSRPLPSPGECTRFQLFEVNLGSFFSNGICSRMLGSLS</sequence>
<keyword evidence="11" id="KW-0832">Ubl conjugation</keyword>
<keyword evidence="9 22" id="KW-0863">Zinc-finger</keyword>
<keyword evidence="5" id="KW-0808">Transferase</keyword>
<dbReference type="InterPro" id="IPR002857">
    <property type="entry name" value="Znf_CXXC"/>
</dbReference>
<evidence type="ECO:0000256" key="8">
    <source>
        <dbReference type="ARBA" id="ARBA00022737"/>
    </source>
</evidence>
<evidence type="ECO:0000256" key="18">
    <source>
        <dbReference type="ARBA" id="ARBA00023242"/>
    </source>
</evidence>
<name>A0AAV7PVR2_PLEWA</name>
<dbReference type="PROSITE" id="PS51542">
    <property type="entry name" value="FYRN"/>
    <property type="match status" value="1"/>
</dbReference>
<dbReference type="GO" id="GO:0035097">
    <property type="term" value="C:histone methyltransferase complex"/>
    <property type="evidence" value="ECO:0007669"/>
    <property type="project" value="TreeGrafter"/>
</dbReference>
<keyword evidence="13" id="KW-0007">Acetylation</keyword>
<dbReference type="CDD" id="cd15589">
    <property type="entry name" value="PHD1_KMT2B"/>
    <property type="match status" value="1"/>
</dbReference>
<dbReference type="PROSITE" id="PS51805">
    <property type="entry name" value="EPHD"/>
    <property type="match status" value="1"/>
</dbReference>
<evidence type="ECO:0000259" key="24">
    <source>
        <dbReference type="PROSITE" id="PS50016"/>
    </source>
</evidence>
<dbReference type="PROSITE" id="PS50016">
    <property type="entry name" value="ZF_PHD_2"/>
    <property type="match status" value="3"/>
</dbReference>
<feature type="domain" description="PHD-type" evidence="24">
    <location>
        <begin position="2090"/>
        <end position="2151"/>
    </location>
</feature>
<comment type="catalytic activity">
    <reaction evidence="20">
        <text>L-lysyl(4)-[histone H3] + S-adenosyl-L-methionine = N(6)-methyl-L-lysyl(4)-[histone H3] + S-adenosyl-L-homocysteine + H(+)</text>
        <dbReference type="Rhea" id="RHEA:60264"/>
        <dbReference type="Rhea" id="RHEA-COMP:15543"/>
        <dbReference type="Rhea" id="RHEA-COMP:15547"/>
        <dbReference type="ChEBI" id="CHEBI:15378"/>
        <dbReference type="ChEBI" id="CHEBI:29969"/>
        <dbReference type="ChEBI" id="CHEBI:57856"/>
        <dbReference type="ChEBI" id="CHEBI:59789"/>
        <dbReference type="ChEBI" id="CHEBI:61929"/>
        <dbReference type="EC" id="2.1.1.364"/>
    </reaction>
    <physiologicalReaction direction="left-to-right" evidence="20">
        <dbReference type="Rhea" id="RHEA:60265"/>
    </physiologicalReaction>
</comment>
<evidence type="ECO:0000256" key="6">
    <source>
        <dbReference type="ARBA" id="ARBA00022691"/>
    </source>
</evidence>
<dbReference type="Gene3D" id="3.30.160.360">
    <property type="match status" value="1"/>
</dbReference>
<dbReference type="SMART" id="SM00249">
    <property type="entry name" value="PHD"/>
    <property type="match status" value="4"/>
</dbReference>
<keyword evidence="15" id="KW-0103">Bromodomain</keyword>
<evidence type="ECO:0000256" key="9">
    <source>
        <dbReference type="ARBA" id="ARBA00022771"/>
    </source>
</evidence>
<evidence type="ECO:0000256" key="2">
    <source>
        <dbReference type="ARBA" id="ARBA00022499"/>
    </source>
</evidence>
<keyword evidence="17" id="KW-0804">Transcription</keyword>
<evidence type="ECO:0000256" key="5">
    <source>
        <dbReference type="ARBA" id="ARBA00022679"/>
    </source>
</evidence>
<feature type="region of interest" description="Disordered" evidence="23">
    <location>
        <begin position="435"/>
        <end position="457"/>
    </location>
</feature>
<evidence type="ECO:0000256" key="16">
    <source>
        <dbReference type="ARBA" id="ARBA00023125"/>
    </source>
</evidence>
<evidence type="ECO:0000256" key="3">
    <source>
        <dbReference type="ARBA" id="ARBA00022553"/>
    </source>
</evidence>
<reference evidence="27" key="1">
    <citation type="journal article" date="2022" name="bioRxiv">
        <title>Sequencing and chromosome-scale assembly of the giantPleurodeles waltlgenome.</title>
        <authorList>
            <person name="Brown T."/>
            <person name="Elewa A."/>
            <person name="Iarovenko S."/>
            <person name="Subramanian E."/>
            <person name="Araus A.J."/>
            <person name="Petzold A."/>
            <person name="Susuki M."/>
            <person name="Suzuki K.-i.T."/>
            <person name="Hayashi T."/>
            <person name="Toyoda A."/>
            <person name="Oliveira C."/>
            <person name="Osipova E."/>
            <person name="Leigh N.D."/>
            <person name="Simon A."/>
            <person name="Yun M.H."/>
        </authorList>
    </citation>
    <scope>NUCLEOTIDE SEQUENCE</scope>
    <source>
        <strain evidence="27">20211129_DDA</strain>
        <tissue evidence="27">Liver</tissue>
    </source>
</reference>
<evidence type="ECO:0000256" key="22">
    <source>
        <dbReference type="PROSITE-ProRule" id="PRU00509"/>
    </source>
</evidence>
<dbReference type="GO" id="GO:0003677">
    <property type="term" value="F:DNA binding"/>
    <property type="evidence" value="ECO:0007669"/>
    <property type="project" value="UniProtKB-KW"/>
</dbReference>
<dbReference type="PANTHER" id="PTHR45838:SF3">
    <property type="entry name" value="HISTONE-LYSINE N-METHYLTRANSFERASE 2B"/>
    <property type="match status" value="1"/>
</dbReference>
<feature type="region of interest" description="Disordered" evidence="23">
    <location>
        <begin position="1247"/>
        <end position="1271"/>
    </location>
</feature>
<dbReference type="Pfam" id="PF05964">
    <property type="entry name" value="FYRN"/>
    <property type="match status" value="1"/>
</dbReference>
<feature type="compositionally biased region" description="Polar residues" evidence="23">
    <location>
        <begin position="311"/>
        <end position="329"/>
    </location>
</feature>
<evidence type="ECO:0000256" key="4">
    <source>
        <dbReference type="ARBA" id="ARBA00022603"/>
    </source>
</evidence>
<dbReference type="InterPro" id="IPR019787">
    <property type="entry name" value="Znf_PHD-finger"/>
</dbReference>
<feature type="compositionally biased region" description="Low complexity" evidence="23">
    <location>
        <begin position="1"/>
        <end position="15"/>
    </location>
</feature>
<feature type="region of interest" description="Disordered" evidence="23">
    <location>
        <begin position="610"/>
        <end position="649"/>
    </location>
</feature>
<evidence type="ECO:0000256" key="17">
    <source>
        <dbReference type="ARBA" id="ARBA00023163"/>
    </source>
</evidence>
<dbReference type="PANTHER" id="PTHR45838">
    <property type="entry name" value="HISTONE-LYSINE-N-METHYLTRANSFERASE 2 KMT2 FAMILY MEMBER"/>
    <property type="match status" value="1"/>
</dbReference>
<comment type="catalytic activity">
    <reaction evidence="21">
        <text>N(6)-methyl-L-lysyl(4)-[histone H3] + S-adenosyl-L-methionine = N(6),N(6)-dimethyl-L-lysyl(4)-[histone H3] + S-adenosyl-L-homocysteine + H(+)</text>
        <dbReference type="Rhea" id="RHEA:60268"/>
        <dbReference type="Rhea" id="RHEA-COMP:15540"/>
        <dbReference type="Rhea" id="RHEA-COMP:15543"/>
        <dbReference type="ChEBI" id="CHEBI:15378"/>
        <dbReference type="ChEBI" id="CHEBI:57856"/>
        <dbReference type="ChEBI" id="CHEBI:59789"/>
        <dbReference type="ChEBI" id="CHEBI:61929"/>
        <dbReference type="ChEBI" id="CHEBI:61976"/>
    </reaction>
    <physiologicalReaction direction="left-to-right" evidence="21">
        <dbReference type="Rhea" id="RHEA:60269"/>
    </physiologicalReaction>
</comment>
<dbReference type="EMBL" id="JANPWB010000011">
    <property type="protein sequence ID" value="KAJ1132411.1"/>
    <property type="molecule type" value="Genomic_DNA"/>
</dbReference>
<evidence type="ECO:0000256" key="13">
    <source>
        <dbReference type="ARBA" id="ARBA00022990"/>
    </source>
</evidence>
<keyword evidence="28" id="KW-1185">Reference proteome</keyword>
<keyword evidence="7" id="KW-0479">Metal-binding</keyword>
<feature type="region of interest" description="Disordered" evidence="23">
    <location>
        <begin position="70"/>
        <end position="94"/>
    </location>
</feature>
<dbReference type="Pfam" id="PF02008">
    <property type="entry name" value="zf-CXXC"/>
    <property type="match status" value="1"/>
</dbReference>
<dbReference type="GO" id="GO:0008270">
    <property type="term" value="F:zinc ion binding"/>
    <property type="evidence" value="ECO:0007669"/>
    <property type="project" value="UniProtKB-KW"/>
</dbReference>
<dbReference type="FunFam" id="3.30.40.10:FF:000089">
    <property type="entry name" value="Histone-lysine N-methyltransferase"/>
    <property type="match status" value="1"/>
</dbReference>
<comment type="subcellular location">
    <subcellularLocation>
        <location evidence="1">Nucleus</location>
    </subcellularLocation>
</comment>
<dbReference type="FunFam" id="3.30.40.10:FF:000002">
    <property type="entry name" value="Histone-lysine N-methyltransferase"/>
    <property type="match status" value="1"/>
</dbReference>
<feature type="region of interest" description="Disordered" evidence="23">
    <location>
        <begin position="1382"/>
        <end position="1413"/>
    </location>
</feature>
<dbReference type="FunFam" id="3.30.40.10:FF:000071">
    <property type="entry name" value="Histone-lysine N-methyltransferase"/>
    <property type="match status" value="1"/>
</dbReference>
<dbReference type="SMART" id="SM00541">
    <property type="entry name" value="FYRN"/>
    <property type="match status" value="1"/>
</dbReference>
<dbReference type="GO" id="GO:0045893">
    <property type="term" value="P:positive regulation of DNA-templated transcription"/>
    <property type="evidence" value="ECO:0007669"/>
    <property type="project" value="TreeGrafter"/>
</dbReference>
<evidence type="ECO:0000256" key="19">
    <source>
        <dbReference type="ARBA" id="ARBA00023620"/>
    </source>
</evidence>
<accession>A0AAV7PVR2</accession>
<keyword evidence="18" id="KW-0539">Nucleus</keyword>
<dbReference type="Proteomes" id="UP001066276">
    <property type="component" value="Chromosome 7"/>
</dbReference>
<protein>
    <recommendedName>
        <fullName evidence="19">[histone H3]-lysine(4) N-methyltransferase</fullName>
        <ecNumber evidence="19">2.1.1.364</ecNumber>
    </recommendedName>
</protein>
<evidence type="ECO:0000259" key="25">
    <source>
        <dbReference type="PROSITE" id="PS51058"/>
    </source>
</evidence>
<evidence type="ECO:0000313" key="27">
    <source>
        <dbReference type="EMBL" id="KAJ1132411.1"/>
    </source>
</evidence>
<keyword evidence="16" id="KW-0238">DNA-binding</keyword>
<feature type="region of interest" description="Disordered" evidence="23">
    <location>
        <begin position="1843"/>
        <end position="1881"/>
    </location>
</feature>
<keyword evidence="2" id="KW-1017">Isopeptide bond</keyword>
<feature type="compositionally biased region" description="Polar residues" evidence="23">
    <location>
        <begin position="1384"/>
        <end position="1393"/>
    </location>
</feature>
<keyword evidence="8" id="KW-0677">Repeat</keyword>
<dbReference type="InterPro" id="IPR036427">
    <property type="entry name" value="Bromodomain-like_sf"/>
</dbReference>
<evidence type="ECO:0000256" key="12">
    <source>
        <dbReference type="ARBA" id="ARBA00022853"/>
    </source>
</evidence>
<feature type="region of interest" description="Disordered" evidence="23">
    <location>
        <begin position="1452"/>
        <end position="1476"/>
    </location>
</feature>
<dbReference type="Gene3D" id="1.20.920.10">
    <property type="entry name" value="Bromodomain-like"/>
    <property type="match status" value="1"/>
</dbReference>
<evidence type="ECO:0000256" key="23">
    <source>
        <dbReference type="SAM" id="MobiDB-lite"/>
    </source>
</evidence>
<evidence type="ECO:0000256" key="11">
    <source>
        <dbReference type="ARBA" id="ARBA00022843"/>
    </source>
</evidence>
<keyword evidence="12" id="KW-0156">Chromatin regulator</keyword>
<feature type="domain" description="CXXC-type" evidence="25">
    <location>
        <begin position="1721"/>
        <end position="1768"/>
    </location>
</feature>
<feature type="region of interest" description="Disordered" evidence="23">
    <location>
        <begin position="268"/>
        <end position="374"/>
    </location>
</feature>
<feature type="region of interest" description="Disordered" evidence="23">
    <location>
        <begin position="475"/>
        <end position="499"/>
    </location>
</feature>
<keyword evidence="10" id="KW-0862">Zinc</keyword>
<keyword evidence="3" id="KW-0597">Phosphoprotein</keyword>
<dbReference type="SUPFAM" id="SSF57903">
    <property type="entry name" value="FYVE/PHD zinc finger"/>
    <property type="match status" value="3"/>
</dbReference>
<feature type="compositionally biased region" description="Basic and acidic residues" evidence="23">
    <location>
        <begin position="143"/>
        <end position="168"/>
    </location>
</feature>
<dbReference type="Pfam" id="PF13771">
    <property type="entry name" value="zf-HC5HC2H"/>
    <property type="match status" value="1"/>
</dbReference>
<proteinExistence type="predicted"/>
<dbReference type="PROSITE" id="PS51058">
    <property type="entry name" value="ZF_CXXC"/>
    <property type="match status" value="1"/>
</dbReference>
<evidence type="ECO:0000256" key="15">
    <source>
        <dbReference type="ARBA" id="ARBA00023117"/>
    </source>
</evidence>
<dbReference type="GO" id="GO:0140945">
    <property type="term" value="F:histone H3K4 monomethyltransferase activity"/>
    <property type="evidence" value="ECO:0007669"/>
    <property type="project" value="UniProtKB-EC"/>
</dbReference>
<evidence type="ECO:0000256" key="1">
    <source>
        <dbReference type="ARBA" id="ARBA00004123"/>
    </source>
</evidence>
<gene>
    <name evidence="27" type="ORF">NDU88_010724</name>
</gene>
<dbReference type="GO" id="GO:0032259">
    <property type="term" value="P:methylation"/>
    <property type="evidence" value="ECO:0007669"/>
    <property type="project" value="UniProtKB-KW"/>
</dbReference>
<feature type="compositionally biased region" description="Low complexity" evidence="23">
    <location>
        <begin position="1688"/>
        <end position="1698"/>
    </location>
</feature>
<feature type="domain" description="PHD-type" evidence="26">
    <location>
        <begin position="2347"/>
        <end position="2455"/>
    </location>
</feature>
<dbReference type="InterPro" id="IPR011011">
    <property type="entry name" value="Znf_FYVE_PHD"/>
</dbReference>
<dbReference type="Pfam" id="PF00628">
    <property type="entry name" value="PHD"/>
    <property type="match status" value="1"/>
</dbReference>
<feature type="compositionally biased region" description="Basic residues" evidence="23">
    <location>
        <begin position="194"/>
        <end position="205"/>
    </location>
</feature>
<feature type="domain" description="PHD-type" evidence="24">
    <location>
        <begin position="2004"/>
        <end position="2058"/>
    </location>
</feature>
<dbReference type="InterPro" id="IPR034732">
    <property type="entry name" value="EPHD"/>
</dbReference>
<dbReference type="InterPro" id="IPR001965">
    <property type="entry name" value="Znf_PHD"/>
</dbReference>
<feature type="region of interest" description="Disordered" evidence="23">
    <location>
        <begin position="1687"/>
        <end position="1716"/>
    </location>
</feature>
<feature type="region of interest" description="Disordered" evidence="23">
    <location>
        <begin position="143"/>
        <end position="228"/>
    </location>
</feature>
<organism evidence="27 28">
    <name type="scientific">Pleurodeles waltl</name>
    <name type="common">Iberian ribbed newt</name>
    <dbReference type="NCBI Taxonomy" id="8319"/>
    <lineage>
        <taxon>Eukaryota</taxon>
        <taxon>Metazoa</taxon>
        <taxon>Chordata</taxon>
        <taxon>Craniata</taxon>
        <taxon>Vertebrata</taxon>
        <taxon>Euteleostomi</taxon>
        <taxon>Amphibia</taxon>
        <taxon>Batrachia</taxon>
        <taxon>Caudata</taxon>
        <taxon>Salamandroidea</taxon>
        <taxon>Salamandridae</taxon>
        <taxon>Pleurodelinae</taxon>
        <taxon>Pleurodeles</taxon>
    </lineage>
</organism>
<feature type="region of interest" description="Disordered" evidence="23">
    <location>
        <begin position="1556"/>
        <end position="1608"/>
    </location>
</feature>
<keyword evidence="4" id="KW-0489">Methyltransferase</keyword>
<dbReference type="Gene3D" id="3.30.40.10">
    <property type="entry name" value="Zinc/RING finger domain, C3HC4 (zinc finger)"/>
    <property type="match status" value="3"/>
</dbReference>
<evidence type="ECO:0000313" key="28">
    <source>
        <dbReference type="Proteomes" id="UP001066276"/>
    </source>
</evidence>
<evidence type="ECO:0000256" key="7">
    <source>
        <dbReference type="ARBA" id="ARBA00022723"/>
    </source>
</evidence>
<feature type="compositionally biased region" description="Polar residues" evidence="23">
    <location>
        <begin position="184"/>
        <end position="193"/>
    </location>
</feature>
<feature type="domain" description="PHD-type" evidence="24">
    <location>
        <begin position="1956"/>
        <end position="2007"/>
    </location>
</feature>
<dbReference type="InterPro" id="IPR013083">
    <property type="entry name" value="Znf_RING/FYVE/PHD"/>
</dbReference>
<feature type="compositionally biased region" description="Gly residues" evidence="23">
    <location>
        <begin position="70"/>
        <end position="79"/>
    </location>
</feature>
<keyword evidence="6" id="KW-0949">S-adenosyl-L-methionine</keyword>